<accession>A0A1B4FH02</accession>
<dbReference type="RefSeq" id="WP_059596782.1">
    <property type="nucleotide sequence ID" value="NZ_CP013386.1"/>
</dbReference>
<dbReference type="EMBL" id="CP013386">
    <property type="protein sequence ID" value="AOJ02984.1"/>
    <property type="molecule type" value="Genomic_DNA"/>
</dbReference>
<protein>
    <submittedName>
        <fullName evidence="3">Iron dicitrate transport regulator FecR</fullName>
    </submittedName>
</protein>
<dbReference type="InterPro" id="IPR001347">
    <property type="entry name" value="SIS_dom"/>
</dbReference>
<dbReference type="Gene3D" id="3.40.50.10490">
    <property type="entry name" value="Glucose-6-phosphate isomerase like protein, domain 1"/>
    <property type="match status" value="2"/>
</dbReference>
<dbReference type="InterPro" id="IPR046348">
    <property type="entry name" value="SIS_dom_sf"/>
</dbReference>
<evidence type="ECO:0000259" key="2">
    <source>
        <dbReference type="PROSITE" id="PS51464"/>
    </source>
</evidence>
<reference evidence="3 4" key="1">
    <citation type="submission" date="2015-12" db="EMBL/GenBank/DDBJ databases">
        <title>Diversity of Burkholderia near neighbor genomes.</title>
        <authorList>
            <person name="Sahl J."/>
            <person name="Wagner D."/>
            <person name="Keim P."/>
        </authorList>
    </citation>
    <scope>NUCLEOTIDE SEQUENCE [LARGE SCALE GENOMIC DNA]</scope>
    <source>
        <strain evidence="3 4">BDU6</strain>
    </source>
</reference>
<keyword evidence="1" id="KW-0677">Repeat</keyword>
<dbReference type="CDD" id="cd05008">
    <property type="entry name" value="SIS_GlmS_GlmD_1"/>
    <property type="match status" value="1"/>
</dbReference>
<evidence type="ECO:0000313" key="3">
    <source>
        <dbReference type="EMBL" id="AOJ02984.1"/>
    </source>
</evidence>
<dbReference type="PANTHER" id="PTHR10937">
    <property type="entry name" value="GLUCOSAMINE--FRUCTOSE-6-PHOSPHATE AMINOTRANSFERASE, ISOMERIZING"/>
    <property type="match status" value="1"/>
</dbReference>
<dbReference type="Proteomes" id="UP000062519">
    <property type="component" value="Chromosome 1"/>
</dbReference>
<dbReference type="SUPFAM" id="SSF53697">
    <property type="entry name" value="SIS domain"/>
    <property type="match status" value="1"/>
</dbReference>
<dbReference type="KEGG" id="buu:WS70_15070"/>
<dbReference type="PROSITE" id="PS51464">
    <property type="entry name" value="SIS"/>
    <property type="match status" value="2"/>
</dbReference>
<evidence type="ECO:0000313" key="4">
    <source>
        <dbReference type="Proteomes" id="UP000062519"/>
    </source>
</evidence>
<keyword evidence="4" id="KW-1185">Reference proteome</keyword>
<dbReference type="GO" id="GO:1901135">
    <property type="term" value="P:carbohydrate derivative metabolic process"/>
    <property type="evidence" value="ECO:0007669"/>
    <property type="project" value="InterPro"/>
</dbReference>
<feature type="domain" description="SIS" evidence="2">
    <location>
        <begin position="189"/>
        <end position="325"/>
    </location>
</feature>
<proteinExistence type="predicted"/>
<gene>
    <name evidence="3" type="ORF">WS70_15070</name>
</gene>
<sequence>MLNEARESARVVAAQLADTRRVEALALHLAANAPQVALTVARGSSDHAASYFASLTMSRLGVPVASLPMSVATLQQAPLKVQGQLALAFSQSGKSPDLVNTMTALREAGALTVAAVNVLPSPLADACEHPLPLLAGPELSVAATKSYIAMLSLSAQLVAFWQRDAALVSALRSLPDALDQAGRLDWSSAVEELRDVERMIVIGRGLGLAIAQEAALKLKETSGIQAEAFSSAEVRHGPMELIDRDYPLLVFAPPGPEQEGLLQLARDMRARGARVLLAAPAGTPDATLPLARTAHPALDPIAAILSFYVMAAELAVARGRDPDAPRHLHKVTETH</sequence>
<evidence type="ECO:0000256" key="1">
    <source>
        <dbReference type="ARBA" id="ARBA00022737"/>
    </source>
</evidence>
<dbReference type="PANTHER" id="PTHR10937:SF8">
    <property type="entry name" value="AMINOTRANSFERASE-RELATED"/>
    <property type="match status" value="1"/>
</dbReference>
<dbReference type="InterPro" id="IPR035490">
    <property type="entry name" value="GlmS/FrlB_SIS"/>
</dbReference>
<dbReference type="AlphaFoldDB" id="A0A1B4FH02"/>
<organism evidence="3 4">
    <name type="scientific">Burkholderia mayonis</name>
    <dbReference type="NCBI Taxonomy" id="1385591"/>
    <lineage>
        <taxon>Bacteria</taxon>
        <taxon>Pseudomonadati</taxon>
        <taxon>Pseudomonadota</taxon>
        <taxon>Betaproteobacteria</taxon>
        <taxon>Burkholderiales</taxon>
        <taxon>Burkholderiaceae</taxon>
        <taxon>Burkholderia</taxon>
        <taxon>pseudomallei group</taxon>
    </lineage>
</organism>
<feature type="domain" description="SIS" evidence="2">
    <location>
        <begin position="25"/>
        <end position="176"/>
    </location>
</feature>
<dbReference type="Pfam" id="PF01380">
    <property type="entry name" value="SIS"/>
    <property type="match status" value="2"/>
</dbReference>
<dbReference type="InterPro" id="IPR035466">
    <property type="entry name" value="GlmS/AgaS_SIS"/>
</dbReference>
<dbReference type="GO" id="GO:0097367">
    <property type="term" value="F:carbohydrate derivative binding"/>
    <property type="evidence" value="ECO:0007669"/>
    <property type="project" value="InterPro"/>
</dbReference>
<name>A0A1B4FH02_9BURK</name>
<dbReference type="CDD" id="cd05009">
    <property type="entry name" value="SIS_GlmS_GlmD_2"/>
    <property type="match status" value="1"/>
</dbReference>